<dbReference type="PANTHER" id="PTHR43581">
    <property type="entry name" value="ATP/GTP PHOSPHATASE"/>
    <property type="match status" value="1"/>
</dbReference>
<proteinExistence type="predicted"/>
<reference evidence="2 3" key="1">
    <citation type="submission" date="2019-02" db="EMBL/GenBank/DDBJ databases">
        <title>Deep-cultivation of Planctomycetes and their phenomic and genomic characterization uncovers novel biology.</title>
        <authorList>
            <person name="Wiegand S."/>
            <person name="Jogler M."/>
            <person name="Boedeker C."/>
            <person name="Pinto D."/>
            <person name="Vollmers J."/>
            <person name="Rivas-Marin E."/>
            <person name="Kohn T."/>
            <person name="Peeters S.H."/>
            <person name="Heuer A."/>
            <person name="Rast P."/>
            <person name="Oberbeckmann S."/>
            <person name="Bunk B."/>
            <person name="Jeske O."/>
            <person name="Meyerdierks A."/>
            <person name="Storesund J.E."/>
            <person name="Kallscheuer N."/>
            <person name="Luecker S."/>
            <person name="Lage O.M."/>
            <person name="Pohl T."/>
            <person name="Merkel B.J."/>
            <person name="Hornburger P."/>
            <person name="Mueller R.-W."/>
            <person name="Bruemmer F."/>
            <person name="Labrenz M."/>
            <person name="Spormann A.M."/>
            <person name="Op den Camp H."/>
            <person name="Overmann J."/>
            <person name="Amann R."/>
            <person name="Jetten M.S.M."/>
            <person name="Mascher T."/>
            <person name="Medema M.H."/>
            <person name="Devos D.P."/>
            <person name="Kaster A.-K."/>
            <person name="Ovreas L."/>
            <person name="Rohde M."/>
            <person name="Galperin M.Y."/>
            <person name="Jogler C."/>
        </authorList>
    </citation>
    <scope>NUCLEOTIDE SEQUENCE [LARGE SCALE GENOMIC DNA]</scope>
    <source>
        <strain evidence="2 3">Mal52</strain>
    </source>
</reference>
<dbReference type="AlphaFoldDB" id="A0A517ZRW1"/>
<dbReference type="PANTHER" id="PTHR43581:SF2">
    <property type="entry name" value="EXCINUCLEASE ATPASE SUBUNIT"/>
    <property type="match status" value="1"/>
</dbReference>
<dbReference type="SUPFAM" id="SSF52540">
    <property type="entry name" value="P-loop containing nucleoside triphosphate hydrolases"/>
    <property type="match status" value="1"/>
</dbReference>
<dbReference type="KEGG" id="sdyn:Mal52_37050"/>
<keyword evidence="3" id="KW-1185">Reference proteome</keyword>
<accession>A0A517ZRW1</accession>
<dbReference type="Pfam" id="PF13175">
    <property type="entry name" value="AAA_15"/>
    <property type="match status" value="1"/>
</dbReference>
<organism evidence="2 3">
    <name type="scientific">Symmachiella dynata</name>
    <dbReference type="NCBI Taxonomy" id="2527995"/>
    <lineage>
        <taxon>Bacteria</taxon>
        <taxon>Pseudomonadati</taxon>
        <taxon>Planctomycetota</taxon>
        <taxon>Planctomycetia</taxon>
        <taxon>Planctomycetales</taxon>
        <taxon>Planctomycetaceae</taxon>
        <taxon>Symmachiella</taxon>
    </lineage>
</organism>
<dbReference type="InterPro" id="IPR051396">
    <property type="entry name" value="Bact_Antivir_Def_Nuclease"/>
</dbReference>
<feature type="domain" description="Endonuclease GajA/Old nuclease/RecF-like AAA" evidence="1">
    <location>
        <begin position="1"/>
        <end position="320"/>
    </location>
</feature>
<dbReference type="InterPro" id="IPR041685">
    <property type="entry name" value="AAA_GajA/Old/RecF-like"/>
</dbReference>
<dbReference type="RefSeq" id="WP_197534284.1">
    <property type="nucleotide sequence ID" value="NZ_CP036276.1"/>
</dbReference>
<gene>
    <name evidence="2" type="ORF">Mal52_37050</name>
</gene>
<dbReference type="EMBL" id="CP036276">
    <property type="protein sequence ID" value="QDU45214.1"/>
    <property type="molecule type" value="Genomic_DNA"/>
</dbReference>
<evidence type="ECO:0000313" key="2">
    <source>
        <dbReference type="EMBL" id="QDU45214.1"/>
    </source>
</evidence>
<dbReference type="InterPro" id="IPR027417">
    <property type="entry name" value="P-loop_NTPase"/>
</dbReference>
<dbReference type="Proteomes" id="UP000319383">
    <property type="component" value="Chromosome"/>
</dbReference>
<name>A0A517ZRW1_9PLAN</name>
<evidence type="ECO:0000313" key="3">
    <source>
        <dbReference type="Proteomes" id="UP000319383"/>
    </source>
</evidence>
<evidence type="ECO:0000259" key="1">
    <source>
        <dbReference type="Pfam" id="PF13175"/>
    </source>
</evidence>
<dbReference type="Gene3D" id="3.40.50.300">
    <property type="entry name" value="P-loop containing nucleotide triphosphate hydrolases"/>
    <property type="match status" value="1"/>
</dbReference>
<protein>
    <submittedName>
        <fullName evidence="2">Recombination protein F</fullName>
    </submittedName>
</protein>
<sequence>MKLTQAYIRNFRRLEDVSIDFEPSETVFVGPNNSGKTSATEVFRLFLKSNEFSIHDFSVSQIARLDAFGRGDNDESQENADSKGGEALPRIELDMWFSIDPDTEFGRVGLLLPDAEQVYDKVGIRLCYGATDPDKLREDYNSKPTLQATGTPAKPLSHYLTQPGTLKRYFTVEYFSLEEDGEKVNARLLKPEEGKRILNSLVRVECVEAQRKIDDHGHGGSTRLSNVLTTYYKRNLEQAVASDEANQIVDKHNEELTDHYTTVFGELLEVIQGLGVPSVNDRLLRVVSSLIPEVALQGNTTLTYIDTRRNHELPENYNGLAAR</sequence>